<keyword evidence="2" id="KW-1185">Reference proteome</keyword>
<name>G5SX11_9BACT</name>
<sequence>MPLLTAKRHQIEWKEAVEARVRPVFKCLFVLWAELFAATCGQKKCFFSRTVFRSAEIESLFGLKQVKNSREL</sequence>
<proteinExistence type="predicted"/>
<dbReference type="STRING" id="762968.HMPREF9441_03939"/>
<comment type="caution">
    <text evidence="1">The sequence shown here is derived from an EMBL/GenBank/DDBJ whole genome shotgun (WGS) entry which is preliminary data.</text>
</comment>
<dbReference type="AlphaFoldDB" id="G5SX11"/>
<evidence type="ECO:0000313" key="2">
    <source>
        <dbReference type="Proteomes" id="UP000003598"/>
    </source>
</evidence>
<evidence type="ECO:0000313" key="1">
    <source>
        <dbReference type="EMBL" id="EHG98392.1"/>
    </source>
</evidence>
<dbReference type="HOGENOM" id="CLU_189152_0_0_10"/>
<accession>G5SX11</accession>
<protein>
    <submittedName>
        <fullName evidence="1">Uncharacterized protein</fullName>
    </submittedName>
</protein>
<dbReference type="EMBL" id="AFFY01000098">
    <property type="protein sequence ID" value="EHG98392.1"/>
    <property type="molecule type" value="Genomic_DNA"/>
</dbReference>
<organism evidence="1 2">
    <name type="scientific">Paraprevotella clara YIT 11840</name>
    <dbReference type="NCBI Taxonomy" id="762968"/>
    <lineage>
        <taxon>Bacteria</taxon>
        <taxon>Pseudomonadati</taxon>
        <taxon>Bacteroidota</taxon>
        <taxon>Bacteroidia</taxon>
        <taxon>Bacteroidales</taxon>
        <taxon>Prevotellaceae</taxon>
        <taxon>Paraprevotella</taxon>
    </lineage>
</organism>
<dbReference type="Proteomes" id="UP000003598">
    <property type="component" value="Unassembled WGS sequence"/>
</dbReference>
<gene>
    <name evidence="1" type="ORF">HMPREF9441_03939</name>
</gene>
<reference evidence="1 2" key="1">
    <citation type="submission" date="2011-03" db="EMBL/GenBank/DDBJ databases">
        <authorList>
            <person name="Weinstock G."/>
            <person name="Sodergren E."/>
            <person name="Clifton S."/>
            <person name="Fulton L."/>
            <person name="Fulton B."/>
            <person name="Courtney L."/>
            <person name="Fronick C."/>
            <person name="Harrison M."/>
            <person name="Strong C."/>
            <person name="Farmer C."/>
            <person name="Delahaunty K."/>
            <person name="Markovic C."/>
            <person name="Hall O."/>
            <person name="Minx P."/>
            <person name="Tomlinson C."/>
            <person name="Mitreva M."/>
            <person name="Hou S."/>
            <person name="Chen J."/>
            <person name="Wollam A."/>
            <person name="Pepin K.H."/>
            <person name="Johnson M."/>
            <person name="Bhonagiri V."/>
            <person name="Zhang X."/>
            <person name="Suruliraj S."/>
            <person name="Warren W."/>
            <person name="Chinwalla A."/>
            <person name="Mardis E.R."/>
            <person name="Wilson R.K."/>
        </authorList>
    </citation>
    <scope>NUCLEOTIDE SEQUENCE [LARGE SCALE GENOMIC DNA]</scope>
    <source>
        <strain evidence="1 2">YIT 11840</strain>
    </source>
</reference>